<organism evidence="2 3">
    <name type="scientific">Knipowitschia caucasica</name>
    <name type="common">Caucasian dwarf goby</name>
    <name type="synonym">Pomatoschistus caucasicus</name>
    <dbReference type="NCBI Taxonomy" id="637954"/>
    <lineage>
        <taxon>Eukaryota</taxon>
        <taxon>Metazoa</taxon>
        <taxon>Chordata</taxon>
        <taxon>Craniata</taxon>
        <taxon>Vertebrata</taxon>
        <taxon>Euteleostomi</taxon>
        <taxon>Actinopterygii</taxon>
        <taxon>Neopterygii</taxon>
        <taxon>Teleostei</taxon>
        <taxon>Neoteleostei</taxon>
        <taxon>Acanthomorphata</taxon>
        <taxon>Gobiaria</taxon>
        <taxon>Gobiiformes</taxon>
        <taxon>Gobioidei</taxon>
        <taxon>Gobiidae</taxon>
        <taxon>Gobiinae</taxon>
        <taxon>Knipowitschia</taxon>
    </lineage>
</organism>
<protein>
    <submittedName>
        <fullName evidence="2">Uncharacterized protein</fullName>
    </submittedName>
</protein>
<gene>
    <name evidence="2" type="ORF">KC01_LOCUS3753</name>
</gene>
<sequence length="122" mass="13397">MPRLNKELNFQGLVPSPPPSPESLSPSPWCAPIENDVFLSDAAVALPEPEAMVVTAPEAIVLPGPEEPRPVRVTDYDYISIYCMVLTTLSGSSTSSWKKSTNQELCRSLKLATRTKLLKDLR</sequence>
<evidence type="ECO:0000313" key="3">
    <source>
        <dbReference type="Proteomes" id="UP001497482"/>
    </source>
</evidence>
<dbReference type="Proteomes" id="UP001497482">
    <property type="component" value="Chromosome 10"/>
</dbReference>
<dbReference type="EMBL" id="OZ035832">
    <property type="protein sequence ID" value="CAL1571654.1"/>
    <property type="molecule type" value="Genomic_DNA"/>
</dbReference>
<accession>A0AAV2J929</accession>
<dbReference type="AlphaFoldDB" id="A0AAV2J929"/>
<evidence type="ECO:0000313" key="2">
    <source>
        <dbReference type="EMBL" id="CAL1571654.1"/>
    </source>
</evidence>
<name>A0AAV2J929_KNICA</name>
<feature type="region of interest" description="Disordered" evidence="1">
    <location>
        <begin position="1"/>
        <end position="27"/>
    </location>
</feature>
<evidence type="ECO:0000256" key="1">
    <source>
        <dbReference type="SAM" id="MobiDB-lite"/>
    </source>
</evidence>
<reference evidence="2 3" key="1">
    <citation type="submission" date="2024-04" db="EMBL/GenBank/DDBJ databases">
        <authorList>
            <person name="Waldvogel A.-M."/>
            <person name="Schoenle A."/>
        </authorList>
    </citation>
    <scope>NUCLEOTIDE SEQUENCE [LARGE SCALE GENOMIC DNA]</scope>
</reference>
<keyword evidence="3" id="KW-1185">Reference proteome</keyword>
<proteinExistence type="predicted"/>